<reference evidence="2" key="1">
    <citation type="submission" date="2021-08" db="EMBL/GenBank/DDBJ databases">
        <title>Comparative analyses of Brucepasteria parasyntrophica and Teretinema zuelzerae.</title>
        <authorList>
            <person name="Song Y."/>
            <person name="Brune A."/>
        </authorList>
    </citation>
    <scope>NUCLEOTIDE SEQUENCE</scope>
    <source>
        <strain evidence="2">DSM 1903</strain>
    </source>
</reference>
<comment type="caution">
    <text evidence="2">The sequence shown here is derived from an EMBL/GenBank/DDBJ whole genome shotgun (WGS) entry which is preliminary data.</text>
</comment>
<evidence type="ECO:0008006" key="4">
    <source>
        <dbReference type="Google" id="ProtNLM"/>
    </source>
</evidence>
<sequence length="258" mass="29873">MTYKCFIPLVLIIAVITSCQNSELSTPPTNPINHMFSLERKWYTNIDDDRYYVSFSSDGNFDLRYYQHLSTSPSNLNSFITKNGSWKYLNTEHTKFSIGWEDSIDCYYTITNETSEKITIEKDISGPMGRGLENYVELYKYAKSISIQVPEEIAYLVGTWYYDANRSGKYLLIKNDGNCIYHHYQDFGSTSNLTGWVNTIGNWIYNTSNKELVITMSGEISYHYHIDELSIDRLTLSGTTSSMITNTGTFYKYFKKKT</sequence>
<keyword evidence="3" id="KW-1185">Reference proteome</keyword>
<feature type="chain" id="PRO_5042158991" description="Lipocalin-like domain-containing protein" evidence="1">
    <location>
        <begin position="22"/>
        <end position="258"/>
    </location>
</feature>
<dbReference type="RefSeq" id="WP_230758504.1">
    <property type="nucleotide sequence ID" value="NZ_JAINWA010000003.1"/>
</dbReference>
<accession>A0AAE3JK53</accession>
<evidence type="ECO:0000313" key="3">
    <source>
        <dbReference type="Proteomes" id="UP001198163"/>
    </source>
</evidence>
<name>A0AAE3JK53_9SPIR</name>
<dbReference type="Proteomes" id="UP001198163">
    <property type="component" value="Unassembled WGS sequence"/>
</dbReference>
<dbReference type="PROSITE" id="PS51257">
    <property type="entry name" value="PROKAR_LIPOPROTEIN"/>
    <property type="match status" value="1"/>
</dbReference>
<dbReference type="AlphaFoldDB" id="A0AAE3JK53"/>
<organism evidence="2 3">
    <name type="scientific">Teretinema zuelzerae</name>
    <dbReference type="NCBI Taxonomy" id="156"/>
    <lineage>
        <taxon>Bacteria</taxon>
        <taxon>Pseudomonadati</taxon>
        <taxon>Spirochaetota</taxon>
        <taxon>Spirochaetia</taxon>
        <taxon>Spirochaetales</taxon>
        <taxon>Treponemataceae</taxon>
        <taxon>Teretinema</taxon>
    </lineage>
</organism>
<proteinExistence type="predicted"/>
<feature type="signal peptide" evidence="1">
    <location>
        <begin position="1"/>
        <end position="21"/>
    </location>
</feature>
<keyword evidence="1" id="KW-0732">Signal</keyword>
<protein>
    <recommendedName>
        <fullName evidence="4">Lipocalin-like domain-containing protein</fullName>
    </recommendedName>
</protein>
<evidence type="ECO:0000256" key="1">
    <source>
        <dbReference type="SAM" id="SignalP"/>
    </source>
</evidence>
<dbReference type="EMBL" id="JAINWA010000003">
    <property type="protein sequence ID" value="MCD1656096.1"/>
    <property type="molecule type" value="Genomic_DNA"/>
</dbReference>
<evidence type="ECO:0000313" key="2">
    <source>
        <dbReference type="EMBL" id="MCD1656096.1"/>
    </source>
</evidence>
<gene>
    <name evidence="2" type="ORF">K7J14_15455</name>
</gene>